<dbReference type="RefSeq" id="WP_195551372.1">
    <property type="nucleotide sequence ID" value="NZ_JADMNX010000003.1"/>
</dbReference>
<name>A0AAW6DYB5_9FIRM</name>
<feature type="domain" description="Glycosyl transferase family 1" evidence="1">
    <location>
        <begin position="168"/>
        <end position="331"/>
    </location>
</feature>
<dbReference type="CDD" id="cd03801">
    <property type="entry name" value="GT4_PimA-like"/>
    <property type="match status" value="1"/>
</dbReference>
<evidence type="ECO:0000313" key="2">
    <source>
        <dbReference type="EMBL" id="MDB8741656.1"/>
    </source>
</evidence>
<protein>
    <submittedName>
        <fullName evidence="2">Glycosyltransferase</fullName>
    </submittedName>
</protein>
<dbReference type="Pfam" id="PF00534">
    <property type="entry name" value="Glycos_transf_1"/>
    <property type="match status" value="1"/>
</dbReference>
<comment type="caution">
    <text evidence="2">The sequence shown here is derived from an EMBL/GenBank/DDBJ whole genome shotgun (WGS) entry which is preliminary data.</text>
</comment>
<evidence type="ECO:0000313" key="3">
    <source>
        <dbReference type="Proteomes" id="UP001211421"/>
    </source>
</evidence>
<dbReference type="Gene3D" id="3.40.50.2000">
    <property type="entry name" value="Glycogen Phosphorylase B"/>
    <property type="match status" value="2"/>
</dbReference>
<dbReference type="InterPro" id="IPR050194">
    <property type="entry name" value="Glycosyltransferase_grp1"/>
</dbReference>
<dbReference type="Proteomes" id="UP001211421">
    <property type="component" value="Unassembled WGS sequence"/>
</dbReference>
<dbReference type="PANTHER" id="PTHR45947:SF3">
    <property type="entry name" value="SULFOQUINOVOSYL TRANSFERASE SQD2"/>
    <property type="match status" value="1"/>
</dbReference>
<proteinExistence type="predicted"/>
<accession>A0AAW6DYB5</accession>
<dbReference type="InterPro" id="IPR001296">
    <property type="entry name" value="Glyco_trans_1"/>
</dbReference>
<dbReference type="EMBL" id="JAQMLS010000003">
    <property type="protein sequence ID" value="MDB8741656.1"/>
    <property type="molecule type" value="Genomic_DNA"/>
</dbReference>
<reference evidence="2" key="1">
    <citation type="submission" date="2023-01" db="EMBL/GenBank/DDBJ databases">
        <title>Human gut microbiome strain richness.</title>
        <authorList>
            <person name="Chen-Liaw A."/>
        </authorList>
    </citation>
    <scope>NUCLEOTIDE SEQUENCE</scope>
    <source>
        <strain evidence="2">D59st1_B8_D59t2_181005</strain>
    </source>
</reference>
<gene>
    <name evidence="2" type="ORF">PNV70_06200</name>
</gene>
<sequence>MKITFLSNFYNHHQMPLSRSLNKHLNGDYSFIATIPMDSERKNMGYKEISESFVFQYDNDEDDCDYAINNADVVIYGSAPFNLIKKRLRKKKLVYQYSERIFKIKPPKYQMPLRAIKYWFYKGRFSNMYLLCASAFTYADYAQTKTFINRGYKWGYFPETKNYDLEDLFQKKEKTKILWVGRFLDWKHPDDAIKVAKLLKDSGYDFHLDMVGTGEMENTLKSMADSMNLNDYVTFTGPVQSDKVRGFMERAGIFLFTSDRQEGWGAVLNESMNSGCAVVASHAIGSVPFLMKNKANGLIYPSGKIEKMFEKVKYLLDNTDEQKRMGEAAYKTIVEKWNAEIAATRIIELSHKILNGEEYPDLYESGPCSKAEIVDDEWFET</sequence>
<dbReference type="SUPFAM" id="SSF53756">
    <property type="entry name" value="UDP-Glycosyltransferase/glycogen phosphorylase"/>
    <property type="match status" value="1"/>
</dbReference>
<dbReference type="PANTHER" id="PTHR45947">
    <property type="entry name" value="SULFOQUINOVOSYL TRANSFERASE SQD2"/>
    <property type="match status" value="1"/>
</dbReference>
<evidence type="ECO:0000259" key="1">
    <source>
        <dbReference type="Pfam" id="PF00534"/>
    </source>
</evidence>
<dbReference type="GO" id="GO:0016757">
    <property type="term" value="F:glycosyltransferase activity"/>
    <property type="evidence" value="ECO:0007669"/>
    <property type="project" value="InterPro"/>
</dbReference>
<dbReference type="AlphaFoldDB" id="A0AAW6DYB5"/>
<organism evidence="2 3">
    <name type="scientific">Ruminococcus bicirculans</name>
    <name type="common">ex Wegman et al. 2014</name>
    <dbReference type="NCBI Taxonomy" id="1160721"/>
    <lineage>
        <taxon>Bacteria</taxon>
        <taxon>Bacillati</taxon>
        <taxon>Bacillota</taxon>
        <taxon>Clostridia</taxon>
        <taxon>Eubacteriales</taxon>
        <taxon>Oscillospiraceae</taxon>
        <taxon>Ruminococcus</taxon>
    </lineage>
</organism>